<dbReference type="EMBL" id="BJZU01000061">
    <property type="protein sequence ID" value="GEP05021.1"/>
    <property type="molecule type" value="Genomic_DNA"/>
</dbReference>
<evidence type="ECO:0000313" key="4">
    <source>
        <dbReference type="Proteomes" id="UP001156856"/>
    </source>
</evidence>
<accession>A0A512J4Y3</accession>
<keyword evidence="4" id="KW-1185">Reference proteome</keyword>
<dbReference type="EMBL" id="BSPK01000076">
    <property type="protein sequence ID" value="GLS65700.1"/>
    <property type="molecule type" value="Genomic_DNA"/>
</dbReference>
<gene>
    <name evidence="2" type="ORF">GCM10007888_40820</name>
    <name evidence="1" type="ORF">MOX02_30590</name>
</gene>
<dbReference type="RefSeq" id="WP_147026607.1">
    <property type="nucleotide sequence ID" value="NZ_BJZU01000061.1"/>
</dbReference>
<dbReference type="AlphaFoldDB" id="A0A512J4Y3"/>
<evidence type="ECO:0000313" key="1">
    <source>
        <dbReference type="EMBL" id="GEP05021.1"/>
    </source>
</evidence>
<comment type="caution">
    <text evidence="1">The sequence shown here is derived from an EMBL/GenBank/DDBJ whole genome shotgun (WGS) entry which is preliminary data.</text>
</comment>
<dbReference type="OrthoDB" id="7999848at2"/>
<reference evidence="2" key="1">
    <citation type="journal article" date="2014" name="Int. J. Syst. Evol. Microbiol.">
        <title>Complete genome of a new Firmicutes species belonging to the dominant human colonic microbiota ('Ruminococcus bicirculans') reveals two chromosomes and a selective capacity to utilize plant glucans.</title>
        <authorList>
            <consortium name="NISC Comparative Sequencing Program"/>
            <person name="Wegmann U."/>
            <person name="Louis P."/>
            <person name="Goesmann A."/>
            <person name="Henrissat B."/>
            <person name="Duncan S.H."/>
            <person name="Flint H.J."/>
        </authorList>
    </citation>
    <scope>NUCLEOTIDE SEQUENCE</scope>
    <source>
        <strain evidence="2">NBRC 107715</strain>
    </source>
</reference>
<reference evidence="1 3" key="3">
    <citation type="submission" date="2019-07" db="EMBL/GenBank/DDBJ databases">
        <title>Whole genome shotgun sequence of Methylobacterium oxalidis NBRC 107715.</title>
        <authorList>
            <person name="Hosoyama A."/>
            <person name="Uohara A."/>
            <person name="Ohji S."/>
            <person name="Ichikawa N."/>
        </authorList>
    </citation>
    <scope>NUCLEOTIDE SEQUENCE [LARGE SCALE GENOMIC DNA]</scope>
    <source>
        <strain evidence="1 3">NBRC 107715</strain>
    </source>
</reference>
<reference evidence="2" key="4">
    <citation type="submission" date="2023-01" db="EMBL/GenBank/DDBJ databases">
        <title>Draft genome sequence of Methylobacterium oxalidis strain NBRC 107715.</title>
        <authorList>
            <person name="Sun Q."/>
            <person name="Mori K."/>
        </authorList>
    </citation>
    <scope>NUCLEOTIDE SEQUENCE</scope>
    <source>
        <strain evidence="2">NBRC 107715</strain>
    </source>
</reference>
<evidence type="ECO:0000313" key="3">
    <source>
        <dbReference type="Proteomes" id="UP000321960"/>
    </source>
</evidence>
<reference evidence="4" key="2">
    <citation type="journal article" date="2019" name="Int. J. Syst. Evol. Microbiol.">
        <title>The Global Catalogue of Microorganisms (GCM) 10K type strain sequencing project: providing services to taxonomists for standard genome sequencing and annotation.</title>
        <authorList>
            <consortium name="The Broad Institute Genomics Platform"/>
            <consortium name="The Broad Institute Genome Sequencing Center for Infectious Disease"/>
            <person name="Wu L."/>
            <person name="Ma J."/>
        </authorList>
    </citation>
    <scope>NUCLEOTIDE SEQUENCE [LARGE SCALE GENOMIC DNA]</scope>
    <source>
        <strain evidence="4">NBRC 107715</strain>
    </source>
</reference>
<protein>
    <submittedName>
        <fullName evidence="1">Uncharacterized protein</fullName>
    </submittedName>
</protein>
<dbReference type="Proteomes" id="UP000321960">
    <property type="component" value="Unassembled WGS sequence"/>
</dbReference>
<name>A0A512J4Y3_9HYPH</name>
<dbReference type="Proteomes" id="UP001156856">
    <property type="component" value="Unassembled WGS sequence"/>
</dbReference>
<evidence type="ECO:0000313" key="2">
    <source>
        <dbReference type="EMBL" id="GLS65700.1"/>
    </source>
</evidence>
<sequence length="59" mass="6387">MLAVLVSNISRPVEEPLDRDPGVLTLAAAIVRAVRREHEAAFARRCAQARSSGVDAAFR</sequence>
<proteinExistence type="predicted"/>
<organism evidence="1 3">
    <name type="scientific">Methylobacterium oxalidis</name>
    <dbReference type="NCBI Taxonomy" id="944322"/>
    <lineage>
        <taxon>Bacteria</taxon>
        <taxon>Pseudomonadati</taxon>
        <taxon>Pseudomonadota</taxon>
        <taxon>Alphaproteobacteria</taxon>
        <taxon>Hyphomicrobiales</taxon>
        <taxon>Methylobacteriaceae</taxon>
        <taxon>Methylobacterium</taxon>
    </lineage>
</organism>